<dbReference type="Proteomes" id="UP000243924">
    <property type="component" value="Chromosome I"/>
</dbReference>
<keyword evidence="1" id="KW-0472">Membrane</keyword>
<accession>A0A1H2HU54</accession>
<proteinExistence type="predicted"/>
<gene>
    <name evidence="2" type="ORF">SAMN05216210_3306</name>
</gene>
<evidence type="ECO:0000313" key="3">
    <source>
        <dbReference type="Proteomes" id="UP000243924"/>
    </source>
</evidence>
<feature type="transmembrane region" description="Helical" evidence="1">
    <location>
        <begin position="12"/>
        <end position="31"/>
    </location>
</feature>
<protein>
    <submittedName>
        <fullName evidence="2">Uncharacterized protein</fullName>
    </submittedName>
</protein>
<dbReference type="AlphaFoldDB" id="A0A1H2HU54"/>
<keyword evidence="3" id="KW-1185">Reference proteome</keyword>
<feature type="transmembrane region" description="Helical" evidence="1">
    <location>
        <begin position="67"/>
        <end position="86"/>
    </location>
</feature>
<evidence type="ECO:0000313" key="2">
    <source>
        <dbReference type="EMBL" id="SDU35285.1"/>
    </source>
</evidence>
<reference evidence="3" key="1">
    <citation type="submission" date="2016-10" db="EMBL/GenBank/DDBJ databases">
        <authorList>
            <person name="Varghese N."/>
            <person name="Submissions S."/>
        </authorList>
    </citation>
    <scope>NUCLEOTIDE SEQUENCE [LARGE SCALE GENOMIC DNA]</scope>
    <source>
        <strain evidence="3">CECT 8338</strain>
    </source>
</reference>
<name>A0A1H2HU54_9GAMM</name>
<feature type="transmembrane region" description="Helical" evidence="1">
    <location>
        <begin position="38"/>
        <end position="55"/>
    </location>
</feature>
<keyword evidence="1" id="KW-1133">Transmembrane helix</keyword>
<dbReference type="STRING" id="1434072.SAMN05216210_3306"/>
<keyword evidence="1" id="KW-0812">Transmembrane</keyword>
<sequence>MTANDLNINRSLVSLLFVISVLFILYLHLLYPQPSLDGLVFAIGSTSLIVHYLWMLIHAVKFEQRKLMWVLLFFLFFFITSFIYHLKIFRKKSPKETLD</sequence>
<organism evidence="2 3">
    <name type="scientific">Halopseudomonas salegens</name>
    <dbReference type="NCBI Taxonomy" id="1434072"/>
    <lineage>
        <taxon>Bacteria</taxon>
        <taxon>Pseudomonadati</taxon>
        <taxon>Pseudomonadota</taxon>
        <taxon>Gammaproteobacteria</taxon>
        <taxon>Pseudomonadales</taxon>
        <taxon>Pseudomonadaceae</taxon>
        <taxon>Halopseudomonas</taxon>
    </lineage>
</organism>
<dbReference type="EMBL" id="LT629787">
    <property type="protein sequence ID" value="SDU35285.1"/>
    <property type="molecule type" value="Genomic_DNA"/>
</dbReference>
<evidence type="ECO:0000256" key="1">
    <source>
        <dbReference type="SAM" id="Phobius"/>
    </source>
</evidence>